<comment type="caution">
    <text evidence="3">The sequence shown here is derived from an EMBL/GenBank/DDBJ whole genome shotgun (WGS) entry which is preliminary data.</text>
</comment>
<accession>A0A0F8LWZ7</accession>
<sequence>MDPNFIEEIINVFQQYPQAAGVQGYIKNRMMSPLSNFVEKLFFLNYSLKNHNKLLPSMQDVHADPLTEVIRCQWLMAGCTCYKKSIFHNFRFDNNLFKYCSGDDADISYRIYKMHPHSLYQTPYATLIHKVSDKGRPSSKEVIITGQVYHTYLFFKNIDQNFRNKLIFVWSRIGLIITKMGVFVLHPSINNFSQIKCLIEAYVYCIHNIGNLKKGEIKFYTGILK</sequence>
<evidence type="ECO:0000313" key="4">
    <source>
        <dbReference type="Proteomes" id="UP000033987"/>
    </source>
</evidence>
<evidence type="ECO:0000313" key="2">
    <source>
        <dbReference type="EMBL" id="KKH18725.1"/>
    </source>
</evidence>
<evidence type="ECO:0000313" key="3">
    <source>
        <dbReference type="EMBL" id="KKH20820.1"/>
    </source>
</evidence>
<dbReference type="Proteomes" id="UP000034733">
    <property type="component" value="Unassembled WGS sequence"/>
</dbReference>
<evidence type="ECO:0000313" key="1">
    <source>
        <dbReference type="EMBL" id="KKH16920.1"/>
    </source>
</evidence>
<name>A0A0F8LWZ7_METMZ</name>
<dbReference type="Proteomes" id="UP000033987">
    <property type="component" value="Unassembled WGS sequence"/>
</dbReference>
<dbReference type="Gene3D" id="3.90.550.10">
    <property type="entry name" value="Spore Coat Polysaccharide Biosynthesis Protein SpsA, Chain A"/>
    <property type="match status" value="1"/>
</dbReference>
<dbReference type="Proteomes" id="UP000034064">
    <property type="component" value="Unassembled WGS sequence"/>
</dbReference>
<dbReference type="EMBL" id="JJQB01000120">
    <property type="protein sequence ID" value="KKH16920.1"/>
    <property type="molecule type" value="Genomic_DNA"/>
</dbReference>
<dbReference type="EMBL" id="JJQA01000036">
    <property type="protein sequence ID" value="KKH18725.1"/>
    <property type="molecule type" value="Genomic_DNA"/>
</dbReference>
<dbReference type="SUPFAM" id="SSF53448">
    <property type="entry name" value="Nucleotide-diphospho-sugar transferases"/>
    <property type="match status" value="1"/>
</dbReference>
<proteinExistence type="predicted"/>
<evidence type="ECO:0000313" key="6">
    <source>
        <dbReference type="Proteomes" id="UP000034733"/>
    </source>
</evidence>
<organism evidence="3 4">
    <name type="scientific">Methanosarcina mazei</name>
    <name type="common">Methanosarcina frisia</name>
    <dbReference type="NCBI Taxonomy" id="2209"/>
    <lineage>
        <taxon>Archaea</taxon>
        <taxon>Methanobacteriati</taxon>
        <taxon>Methanobacteriota</taxon>
        <taxon>Stenosarchaea group</taxon>
        <taxon>Methanomicrobia</taxon>
        <taxon>Methanosarcinales</taxon>
        <taxon>Methanosarcinaceae</taxon>
        <taxon>Methanosarcina</taxon>
    </lineage>
</organism>
<dbReference type="AlphaFoldDB" id="A0A0F8LWZ7"/>
<gene>
    <name evidence="2" type="ORF">DU44_04750</name>
    <name evidence="1" type="ORF">DU48_14820</name>
    <name evidence="3" type="ORF">DU65_19910</name>
</gene>
<dbReference type="InterPro" id="IPR029044">
    <property type="entry name" value="Nucleotide-diphossugar_trans"/>
</dbReference>
<dbReference type="EMBL" id="JJQC01000092">
    <property type="protein sequence ID" value="KKH20820.1"/>
    <property type="molecule type" value="Genomic_DNA"/>
</dbReference>
<dbReference type="PATRIC" id="fig|2209.48.peg.999"/>
<evidence type="ECO:0000313" key="5">
    <source>
        <dbReference type="Proteomes" id="UP000034064"/>
    </source>
</evidence>
<reference evidence="4 5" key="1">
    <citation type="journal article" date="2015" name="ISME J.">
        <title>Genomic and phenotypic differentiation among Methanosarcina mazei populations from Columbia River sediment.</title>
        <authorList>
            <person name="Youngblut N.D."/>
            <person name="Wirth J.S."/>
            <person name="Henriksen J.R."/>
            <person name="Smith M."/>
            <person name="Simon H."/>
            <person name="Metcalf W.W."/>
            <person name="Whitaker R.J."/>
        </authorList>
    </citation>
    <scope>NUCLEOTIDE SEQUENCE [LARGE SCALE GENOMIC DNA]</scope>
    <source>
        <strain evidence="2 5">1.F.A.1A.3</strain>
        <strain evidence="1 6">1.F.A.1B.3</strain>
        <strain evidence="3 4">1.F.A.1B.4</strain>
    </source>
</reference>
<protein>
    <submittedName>
        <fullName evidence="3">Uncharacterized protein</fullName>
    </submittedName>
</protein>